<accession>A0A7X3FL96</accession>
<dbReference type="Gene3D" id="3.40.1280.10">
    <property type="match status" value="1"/>
</dbReference>
<dbReference type="GO" id="GO:0006396">
    <property type="term" value="P:RNA processing"/>
    <property type="evidence" value="ECO:0007669"/>
    <property type="project" value="InterPro"/>
</dbReference>
<protein>
    <submittedName>
        <fullName evidence="5">RNA methyltransferase</fullName>
    </submittedName>
</protein>
<evidence type="ECO:0000259" key="4">
    <source>
        <dbReference type="SMART" id="SM00967"/>
    </source>
</evidence>
<sequence length="269" mass="28274">MAKDNGLPDLASVQNSRVKEWAQLLDRKGRQKTGMYLIEGHHLVEEAVRAGAAVRTIVYEADKGLPPKLAAGAADAGIETVSVTRAIMERCTDTETPQGVFAVVDKPAAPAEALLAEGGAGLVVAVDGVQDPGNLGTIIRSADAVGAAAVVLGRGTVDLYNPKTIRSTMGSLFHLPIVEADLQELLPAAREAGRQIVVTSLQAQSSCYELDLTRPTWLVVGNEGRGVSDAAAAHATHRVIIPMQGQAESLNVAMATTVLLFEASRQRLL</sequence>
<dbReference type="SUPFAM" id="SSF75217">
    <property type="entry name" value="alpha/beta knot"/>
    <property type="match status" value="1"/>
</dbReference>
<evidence type="ECO:0000313" key="6">
    <source>
        <dbReference type="Proteomes" id="UP000490800"/>
    </source>
</evidence>
<dbReference type="SUPFAM" id="SSF55315">
    <property type="entry name" value="L30e-like"/>
    <property type="match status" value="1"/>
</dbReference>
<dbReference type="GO" id="GO:0005737">
    <property type="term" value="C:cytoplasm"/>
    <property type="evidence" value="ECO:0007669"/>
    <property type="project" value="UniProtKB-ARBA"/>
</dbReference>
<comment type="similarity">
    <text evidence="1">Belongs to the class IV-like SAM-binding methyltransferase superfamily. RNA methyltransferase TrmH family.</text>
</comment>
<gene>
    <name evidence="5" type="ORF">EDM21_20080</name>
</gene>
<reference evidence="5 6" key="1">
    <citation type="journal article" date="2019" name="Microorganisms">
        <title>Paenibacillus lutrae sp. nov., A Chitinolytic Species Isolated from A River Otter in Castril Natural Park, Granada, Spain.</title>
        <authorList>
            <person name="Rodriguez M."/>
            <person name="Reina J.C."/>
            <person name="Bejar V."/>
            <person name="Llamas I."/>
        </authorList>
    </citation>
    <scope>NUCLEOTIDE SEQUENCE [LARGE SCALE GENOMIC DNA]</scope>
    <source>
        <strain evidence="5 6">N10</strain>
    </source>
</reference>
<evidence type="ECO:0000313" key="5">
    <source>
        <dbReference type="EMBL" id="MVP01798.1"/>
    </source>
</evidence>
<keyword evidence="3 5" id="KW-0808">Transferase</keyword>
<dbReference type="Pfam" id="PF00588">
    <property type="entry name" value="SpoU_methylase"/>
    <property type="match status" value="1"/>
</dbReference>
<dbReference type="InterPro" id="IPR029026">
    <property type="entry name" value="tRNA_m1G_MTases_N"/>
</dbReference>
<dbReference type="Gene3D" id="3.30.1330.30">
    <property type="match status" value="1"/>
</dbReference>
<comment type="caution">
    <text evidence="5">The sequence shown here is derived from an EMBL/GenBank/DDBJ whole genome shotgun (WGS) entry which is preliminary data.</text>
</comment>
<dbReference type="InterPro" id="IPR029028">
    <property type="entry name" value="Alpha/beta_knot_MTases"/>
</dbReference>
<dbReference type="InterPro" id="IPR053888">
    <property type="entry name" value="MRM3-like_sub_bind"/>
</dbReference>
<keyword evidence="6" id="KW-1185">Reference proteome</keyword>
<feature type="domain" description="RNA 2-O ribose methyltransferase substrate binding" evidence="4">
    <location>
        <begin position="37"/>
        <end position="110"/>
    </location>
</feature>
<dbReference type="EMBL" id="RHLK01000015">
    <property type="protein sequence ID" value="MVP01798.1"/>
    <property type="molecule type" value="Genomic_DNA"/>
</dbReference>
<dbReference type="PANTHER" id="PTHR43191:SF2">
    <property type="entry name" value="RRNA METHYLTRANSFERASE 3, MITOCHONDRIAL"/>
    <property type="match status" value="1"/>
</dbReference>
<dbReference type="PANTHER" id="PTHR43191">
    <property type="entry name" value="RRNA METHYLTRANSFERASE 3"/>
    <property type="match status" value="1"/>
</dbReference>
<dbReference type="SMART" id="SM00967">
    <property type="entry name" value="SpoU_sub_bind"/>
    <property type="match status" value="1"/>
</dbReference>
<dbReference type="InterPro" id="IPR001537">
    <property type="entry name" value="SpoU_MeTrfase"/>
</dbReference>
<dbReference type="GO" id="GO:0032259">
    <property type="term" value="P:methylation"/>
    <property type="evidence" value="ECO:0007669"/>
    <property type="project" value="UniProtKB-KW"/>
</dbReference>
<dbReference type="Proteomes" id="UP000490800">
    <property type="component" value="Unassembled WGS sequence"/>
</dbReference>
<name>A0A7X3FL96_9BACL</name>
<keyword evidence="2 5" id="KW-0489">Methyltransferase</keyword>
<evidence type="ECO:0000256" key="3">
    <source>
        <dbReference type="ARBA" id="ARBA00022679"/>
    </source>
</evidence>
<evidence type="ECO:0000256" key="1">
    <source>
        <dbReference type="ARBA" id="ARBA00007228"/>
    </source>
</evidence>
<dbReference type="InterPro" id="IPR013123">
    <property type="entry name" value="SpoU_subst-bd"/>
</dbReference>
<organism evidence="5 6">
    <name type="scientific">Paenibacillus lutrae</name>
    <dbReference type="NCBI Taxonomy" id="2078573"/>
    <lineage>
        <taxon>Bacteria</taxon>
        <taxon>Bacillati</taxon>
        <taxon>Bacillota</taxon>
        <taxon>Bacilli</taxon>
        <taxon>Bacillales</taxon>
        <taxon>Paenibacillaceae</taxon>
        <taxon>Paenibacillus</taxon>
    </lineage>
</organism>
<dbReference type="InterPro" id="IPR051259">
    <property type="entry name" value="rRNA_Methyltransferase"/>
</dbReference>
<evidence type="ECO:0000256" key="2">
    <source>
        <dbReference type="ARBA" id="ARBA00022603"/>
    </source>
</evidence>
<proteinExistence type="inferred from homology"/>
<dbReference type="CDD" id="cd18095">
    <property type="entry name" value="SpoU-like_rRNA-MTase"/>
    <property type="match status" value="1"/>
</dbReference>
<dbReference type="InterPro" id="IPR029064">
    <property type="entry name" value="Ribosomal_eL30-like_sf"/>
</dbReference>
<dbReference type="AlphaFoldDB" id="A0A7X3FL96"/>
<dbReference type="GO" id="GO:0003723">
    <property type="term" value="F:RNA binding"/>
    <property type="evidence" value="ECO:0007669"/>
    <property type="project" value="InterPro"/>
</dbReference>
<dbReference type="RefSeq" id="WP_157338222.1">
    <property type="nucleotide sequence ID" value="NZ_RHLK01000015.1"/>
</dbReference>
<dbReference type="OrthoDB" id="9794400at2"/>
<dbReference type="GO" id="GO:0008173">
    <property type="term" value="F:RNA methyltransferase activity"/>
    <property type="evidence" value="ECO:0007669"/>
    <property type="project" value="InterPro"/>
</dbReference>
<dbReference type="Pfam" id="PF22435">
    <property type="entry name" value="MRM3-like_sub_bind"/>
    <property type="match status" value="1"/>
</dbReference>